<evidence type="ECO:0000313" key="9">
    <source>
        <dbReference type="Proteomes" id="UP000238081"/>
    </source>
</evidence>
<evidence type="ECO:0000256" key="2">
    <source>
        <dbReference type="ARBA" id="ARBA00023125"/>
    </source>
</evidence>
<dbReference type="KEGG" id="cbut:ATN24_05530"/>
<dbReference type="InterPro" id="IPR036388">
    <property type="entry name" value="WH-like_DNA-bd_sf"/>
</dbReference>
<reference evidence="5 10" key="3">
    <citation type="submission" date="2019-07" db="EMBL/GenBank/DDBJ databases">
        <title>Whole genome shotgun sequence of Clostridium butyricum NBRC 3858.</title>
        <authorList>
            <person name="Hosoyama A."/>
            <person name="Uohara A."/>
            <person name="Ohji S."/>
            <person name="Ichikawa N."/>
        </authorList>
    </citation>
    <scope>NUCLEOTIDE SEQUENCE [LARGE SCALE GENOMIC DNA]</scope>
    <source>
        <strain evidence="5 10">NBRC 3858</strain>
    </source>
</reference>
<dbReference type="OrthoDB" id="163333at2"/>
<reference evidence="6 11" key="4">
    <citation type="submission" date="2020-01" db="EMBL/GenBank/DDBJ databases">
        <title>Genome sequence of a 1,3-propanediol producer, Clostridium butyricum S3.</title>
        <authorList>
            <person name="Zhou J."/>
        </authorList>
    </citation>
    <scope>NUCLEOTIDE SEQUENCE [LARGE SCALE GENOMIC DNA]</scope>
    <source>
        <strain evidence="6 11">S3</strain>
    </source>
</reference>
<dbReference type="SMART" id="SM00345">
    <property type="entry name" value="HTH_GNTR"/>
    <property type="match status" value="1"/>
</dbReference>
<evidence type="ECO:0000313" key="5">
    <source>
        <dbReference type="EMBL" id="GEQ22352.1"/>
    </source>
</evidence>
<dbReference type="InterPro" id="IPR036390">
    <property type="entry name" value="WH_DNA-bd_sf"/>
</dbReference>
<feature type="domain" description="HTH gntR-type" evidence="4">
    <location>
        <begin position="9"/>
        <end position="77"/>
    </location>
</feature>
<name>A0A0A6Q021_CLOBU</name>
<evidence type="ECO:0000259" key="4">
    <source>
        <dbReference type="PROSITE" id="PS50949"/>
    </source>
</evidence>
<protein>
    <submittedName>
        <fullName evidence="7">GntR family transcriptional regulator</fullName>
    </submittedName>
</protein>
<keyword evidence="2" id="KW-0238">DNA-binding</keyword>
<dbReference type="Proteomes" id="UP000238081">
    <property type="component" value="Unassembled WGS sequence"/>
</dbReference>
<dbReference type="Proteomes" id="UP000515243">
    <property type="component" value="Chromosome 1"/>
</dbReference>
<accession>A0A0A6Q021</accession>
<evidence type="ECO:0000313" key="8">
    <source>
        <dbReference type="EMBL" id="QMW92005.1"/>
    </source>
</evidence>
<dbReference type="SUPFAM" id="SSF46785">
    <property type="entry name" value="Winged helix' DNA-binding domain"/>
    <property type="match status" value="1"/>
</dbReference>
<dbReference type="InterPro" id="IPR000524">
    <property type="entry name" value="Tscrpt_reg_HTH_GntR"/>
</dbReference>
<dbReference type="RefSeq" id="WP_003410589.1">
    <property type="nucleotide sequence ID" value="NZ_AP019716.1"/>
</dbReference>
<dbReference type="GO" id="GO:0003677">
    <property type="term" value="F:DNA binding"/>
    <property type="evidence" value="ECO:0007669"/>
    <property type="project" value="UniProtKB-KW"/>
</dbReference>
<dbReference type="EMBL" id="WOFV02000011">
    <property type="protein sequence ID" value="NAS17358.1"/>
    <property type="molecule type" value="Genomic_DNA"/>
</dbReference>
<proteinExistence type="predicted"/>
<dbReference type="PANTHER" id="PTHR38445">
    <property type="entry name" value="HTH-TYPE TRANSCRIPTIONAL REPRESSOR YTRA"/>
    <property type="match status" value="1"/>
</dbReference>
<dbReference type="Proteomes" id="UP000474042">
    <property type="component" value="Unassembled WGS sequence"/>
</dbReference>
<dbReference type="EMBL" id="CP040626">
    <property type="protein sequence ID" value="QMW92005.1"/>
    <property type="molecule type" value="Genomic_DNA"/>
</dbReference>
<keyword evidence="1" id="KW-0805">Transcription regulation</keyword>
<dbReference type="Gene3D" id="1.10.10.10">
    <property type="entry name" value="Winged helix-like DNA-binding domain superfamily/Winged helix DNA-binding domain"/>
    <property type="match status" value="1"/>
</dbReference>
<dbReference type="EMBL" id="BKBC01000046">
    <property type="protein sequence ID" value="GEQ22352.1"/>
    <property type="molecule type" value="Genomic_DNA"/>
</dbReference>
<reference evidence="8 12" key="2">
    <citation type="submission" date="2019-05" db="EMBL/GenBank/DDBJ databases">
        <authorList>
            <person name="Schori C."/>
            <person name="Ahrens C."/>
        </authorList>
    </citation>
    <scope>NUCLEOTIDE SEQUENCE [LARGE SCALE GENOMIC DNA]</scope>
    <source>
        <strain evidence="8 12">DSM 10702</strain>
    </source>
</reference>
<reference evidence="7 9" key="1">
    <citation type="submission" date="2016-01" db="EMBL/GenBank/DDBJ databases">
        <title>Characterization of the Clostridium difficile lineages that are prevalent in Hong Kong and China.</title>
        <authorList>
            <person name="Kwok J.S.-L."/>
            <person name="Lam W.-Y."/>
            <person name="Ip M."/>
            <person name="Chan T.-F."/>
            <person name="Hawkey P.M."/>
            <person name="Tsui S.K.-W."/>
        </authorList>
    </citation>
    <scope>NUCLEOTIDE SEQUENCE [LARGE SCALE GENOMIC DNA]</scope>
    <source>
        <strain evidence="7 9">300064</strain>
    </source>
</reference>
<dbReference type="PROSITE" id="PS50949">
    <property type="entry name" value="HTH_GNTR"/>
    <property type="match status" value="1"/>
</dbReference>
<evidence type="ECO:0000313" key="10">
    <source>
        <dbReference type="Proteomes" id="UP000321089"/>
    </source>
</evidence>
<dbReference type="GeneID" id="92945261"/>
<dbReference type="CDD" id="cd07377">
    <property type="entry name" value="WHTH_GntR"/>
    <property type="match status" value="1"/>
</dbReference>
<sequence length="122" mass="14083">MSWDFNDDRPIYLQLMEQIQLKIICGVYKPGDKLPSVRDIASEASVNPNTMQKALTELEKTGLVFSKRTSGRFITEDSDMIKNIRNDLAKHQISNFLKRMEEIGYTKEEAIKLVESIVKEMK</sequence>
<evidence type="ECO:0000256" key="3">
    <source>
        <dbReference type="ARBA" id="ARBA00023163"/>
    </source>
</evidence>
<dbReference type="Proteomes" id="UP000321089">
    <property type="component" value="Unassembled WGS sequence"/>
</dbReference>
<dbReference type="GO" id="GO:0003700">
    <property type="term" value="F:DNA-binding transcription factor activity"/>
    <property type="evidence" value="ECO:0007669"/>
    <property type="project" value="InterPro"/>
</dbReference>
<evidence type="ECO:0000313" key="12">
    <source>
        <dbReference type="Proteomes" id="UP000515243"/>
    </source>
</evidence>
<evidence type="ECO:0000313" key="6">
    <source>
        <dbReference type="EMBL" id="NAS17358.1"/>
    </source>
</evidence>
<keyword evidence="3" id="KW-0804">Transcription</keyword>
<gene>
    <name evidence="7" type="ORF">AWN73_14760</name>
    <name evidence="5" type="ORF">CBU02nite_28580</name>
    <name evidence="8" type="ORF">FF104_13765</name>
    <name evidence="6" type="ORF">GND98_005600</name>
</gene>
<evidence type="ECO:0000313" key="11">
    <source>
        <dbReference type="Proteomes" id="UP000474042"/>
    </source>
</evidence>
<dbReference type="AlphaFoldDB" id="A0A0A6Q021"/>
<dbReference type="EMBL" id="LRDH01000112">
    <property type="protein sequence ID" value="PPV14129.1"/>
    <property type="molecule type" value="Genomic_DNA"/>
</dbReference>
<dbReference type="PANTHER" id="PTHR38445:SF6">
    <property type="entry name" value="GNTR-FAMILY TRANSCRIPTIONAL REGULATOR"/>
    <property type="match status" value="1"/>
</dbReference>
<dbReference type="Pfam" id="PF00392">
    <property type="entry name" value="GntR"/>
    <property type="match status" value="1"/>
</dbReference>
<organism evidence="7 9">
    <name type="scientific">Clostridium butyricum</name>
    <dbReference type="NCBI Taxonomy" id="1492"/>
    <lineage>
        <taxon>Bacteria</taxon>
        <taxon>Bacillati</taxon>
        <taxon>Bacillota</taxon>
        <taxon>Clostridia</taxon>
        <taxon>Eubacteriales</taxon>
        <taxon>Clostridiaceae</taxon>
        <taxon>Clostridium</taxon>
    </lineage>
</organism>
<evidence type="ECO:0000256" key="1">
    <source>
        <dbReference type="ARBA" id="ARBA00023015"/>
    </source>
</evidence>
<evidence type="ECO:0000313" key="7">
    <source>
        <dbReference type="EMBL" id="PPV14129.1"/>
    </source>
</evidence>